<evidence type="ECO:0000256" key="3">
    <source>
        <dbReference type="ARBA" id="ARBA00010323"/>
    </source>
</evidence>
<feature type="transmembrane region" description="Helical" evidence="14">
    <location>
        <begin position="302"/>
        <end position="328"/>
    </location>
</feature>
<gene>
    <name evidence="15" type="ORF">GCN75_13035</name>
</gene>
<comment type="pathway">
    <text evidence="2">Glycan biosynthesis; alginate biosynthesis.</text>
</comment>
<comment type="similarity">
    <text evidence="3 13">Belongs to the membrane-bound acyltransferase family.</text>
</comment>
<organism evidence="15 16">
    <name type="scientific">Janthinobacterium violaceinigrum</name>
    <dbReference type="NCBI Taxonomy" id="2654252"/>
    <lineage>
        <taxon>Bacteria</taxon>
        <taxon>Pseudomonadati</taxon>
        <taxon>Pseudomonadota</taxon>
        <taxon>Betaproteobacteria</taxon>
        <taxon>Burkholderiales</taxon>
        <taxon>Oxalobacteraceae</taxon>
        <taxon>Janthinobacterium</taxon>
    </lineage>
</organism>
<keyword evidence="5 13" id="KW-1003">Cell membrane</keyword>
<proteinExistence type="inferred from homology"/>
<dbReference type="GO" id="GO:0016746">
    <property type="term" value="F:acyltransferase activity"/>
    <property type="evidence" value="ECO:0007669"/>
    <property type="project" value="UniProtKB-KW"/>
</dbReference>
<evidence type="ECO:0000256" key="7">
    <source>
        <dbReference type="ARBA" id="ARBA00022692"/>
    </source>
</evidence>
<keyword evidence="10 13" id="KW-0472">Membrane</keyword>
<dbReference type="Pfam" id="PF03062">
    <property type="entry name" value="MBOAT"/>
    <property type="match status" value="1"/>
</dbReference>
<dbReference type="InterPro" id="IPR004299">
    <property type="entry name" value="MBOAT_fam"/>
</dbReference>
<evidence type="ECO:0000313" key="15">
    <source>
        <dbReference type="EMBL" id="KAB8064589.1"/>
    </source>
</evidence>
<evidence type="ECO:0000256" key="14">
    <source>
        <dbReference type="SAM" id="Phobius"/>
    </source>
</evidence>
<feature type="transmembrane region" description="Helical" evidence="14">
    <location>
        <begin position="448"/>
        <end position="468"/>
    </location>
</feature>
<evidence type="ECO:0000256" key="6">
    <source>
        <dbReference type="ARBA" id="ARBA00022679"/>
    </source>
</evidence>
<reference evidence="15 16" key="1">
    <citation type="submission" date="2019-10" db="EMBL/GenBank/DDBJ databases">
        <title>Three novel species isolated from a subtropical stream in China.</title>
        <authorList>
            <person name="Lu H."/>
        </authorList>
    </citation>
    <scope>NUCLEOTIDE SEQUENCE [LARGE SCALE GENOMIC DNA]</scope>
    <source>
        <strain evidence="15 16">FT13W</strain>
    </source>
</reference>
<dbReference type="PANTHER" id="PTHR13285">
    <property type="entry name" value="ACYLTRANSFERASE"/>
    <property type="match status" value="1"/>
</dbReference>
<dbReference type="InterPro" id="IPR028362">
    <property type="entry name" value="AlgI"/>
</dbReference>
<dbReference type="PANTHER" id="PTHR13285:SF23">
    <property type="entry name" value="TEICHOIC ACID D-ALANYLTRANSFERASE"/>
    <property type="match status" value="1"/>
</dbReference>
<keyword evidence="6 13" id="KW-0808">Transferase</keyword>
<feature type="transmembrane region" description="Helical" evidence="14">
    <location>
        <begin position="50"/>
        <end position="69"/>
    </location>
</feature>
<dbReference type="Proteomes" id="UP000468717">
    <property type="component" value="Unassembled WGS sequence"/>
</dbReference>
<feature type="transmembrane region" description="Helical" evidence="14">
    <location>
        <begin position="385"/>
        <end position="412"/>
    </location>
</feature>
<evidence type="ECO:0000256" key="2">
    <source>
        <dbReference type="ARBA" id="ARBA00005182"/>
    </source>
</evidence>
<feature type="transmembrane region" description="Helical" evidence="14">
    <location>
        <begin position="76"/>
        <end position="94"/>
    </location>
</feature>
<dbReference type="InterPro" id="IPR024194">
    <property type="entry name" value="Ac/AlaTfrase_AlgI/DltB"/>
</dbReference>
<keyword evidence="16" id="KW-1185">Reference proteome</keyword>
<feature type="transmembrane region" description="Helical" evidence="14">
    <location>
        <begin position="106"/>
        <end position="123"/>
    </location>
</feature>
<evidence type="ECO:0000256" key="9">
    <source>
        <dbReference type="ARBA" id="ARBA00022989"/>
    </source>
</evidence>
<keyword evidence="7 14" id="KW-0812">Transmembrane</keyword>
<dbReference type="PIRSF" id="PIRSF500217">
    <property type="entry name" value="AlgI"/>
    <property type="match status" value="1"/>
</dbReference>
<accession>A0A6I1I4J0</accession>
<evidence type="ECO:0000256" key="12">
    <source>
        <dbReference type="ARBA" id="ARBA00031030"/>
    </source>
</evidence>
<dbReference type="RefSeq" id="WP_152282896.1">
    <property type="nucleotide sequence ID" value="NZ_WFLI01000012.1"/>
</dbReference>
<evidence type="ECO:0000256" key="11">
    <source>
        <dbReference type="ARBA" id="ARBA00023315"/>
    </source>
</evidence>
<dbReference type="AlphaFoldDB" id="A0A6I1I4J0"/>
<dbReference type="InterPro" id="IPR051085">
    <property type="entry name" value="MB_O-acyltransferase"/>
</dbReference>
<name>A0A6I1I4J0_9BURK</name>
<sequence>MSFTSYWFALAFLPLSAYAYHRLISTRQLHLLLPLGISLFFYYLNDAHNLLLFCASIGANWLLAGAIGRNRGKNRYLALAIAGNLCFLALYKYAKFFVAPGTAIPALPLGISYFTFTQIAFLVDTARGQARSTNPLEYALFVAWFPHLPAGPLLSHKDMLPQFLAAPGTSSALHPAPRDYAVGLTLFAMGLFKKSCISPIFLHAQGDVFVRAGQGDPIGLVETWIACLGFLFETYYDFCGYSEMAMGISRMFGIHLPVNFHAPFKSSSPVEFWTRWHVTLGAFMRDYLYRPLTKKRQVWRHYAALFVVMMAVAIWHGATIPLLVFGVYQGLLVTGNHALRRWNLVSRKGGKLQHWAGRIFTLAAIGFSVSLWATPDWQEARHVILGLLGAGQAGAWPGGFFGIAAILAAIAFNWSTPSLIDLVAKELPAWSVQLKKSATSKLAWKPSLAWAAAVALALCLTLINLSGVKEFKYAGF</sequence>
<feature type="transmembrane region" description="Helical" evidence="14">
    <location>
        <begin position="6"/>
        <end position="21"/>
    </location>
</feature>
<evidence type="ECO:0000256" key="8">
    <source>
        <dbReference type="ARBA" id="ARBA00022841"/>
    </source>
</evidence>
<evidence type="ECO:0000313" key="16">
    <source>
        <dbReference type="Proteomes" id="UP000468717"/>
    </source>
</evidence>
<protein>
    <recommendedName>
        <fullName evidence="4">Probable alginate O-acetylase AlgI</fullName>
    </recommendedName>
    <alternativeName>
        <fullName evidence="12">Alginate biosynthesis protein AlgI</fullName>
    </alternativeName>
</protein>
<keyword evidence="11 13" id="KW-0012">Acyltransferase</keyword>
<evidence type="ECO:0000256" key="1">
    <source>
        <dbReference type="ARBA" id="ARBA00004651"/>
    </source>
</evidence>
<dbReference type="PIRSF" id="PIRSF016636">
    <property type="entry name" value="AlgI_DltB"/>
    <property type="match status" value="1"/>
</dbReference>
<evidence type="ECO:0000256" key="4">
    <source>
        <dbReference type="ARBA" id="ARBA00016084"/>
    </source>
</evidence>
<comment type="caution">
    <text evidence="15">The sequence shown here is derived from an EMBL/GenBank/DDBJ whole genome shotgun (WGS) entry which is preliminary data.</text>
</comment>
<evidence type="ECO:0000256" key="13">
    <source>
        <dbReference type="PIRNR" id="PIRNR016636"/>
    </source>
</evidence>
<keyword evidence="9 14" id="KW-1133">Transmembrane helix</keyword>
<dbReference type="GO" id="GO:0042121">
    <property type="term" value="P:alginic acid biosynthetic process"/>
    <property type="evidence" value="ECO:0007669"/>
    <property type="project" value="UniProtKB-KW"/>
</dbReference>
<comment type="subcellular location">
    <subcellularLocation>
        <location evidence="1">Cell membrane</location>
        <topology evidence="1">Multi-pass membrane protein</topology>
    </subcellularLocation>
</comment>
<dbReference type="GO" id="GO:0005886">
    <property type="term" value="C:plasma membrane"/>
    <property type="evidence" value="ECO:0007669"/>
    <property type="project" value="UniProtKB-SubCell"/>
</dbReference>
<dbReference type="EMBL" id="WFLI01000012">
    <property type="protein sequence ID" value="KAB8064589.1"/>
    <property type="molecule type" value="Genomic_DNA"/>
</dbReference>
<keyword evidence="8" id="KW-0016">Alginate biosynthesis</keyword>
<feature type="transmembrane region" description="Helical" evidence="14">
    <location>
        <begin position="355"/>
        <end position="373"/>
    </location>
</feature>
<evidence type="ECO:0000256" key="10">
    <source>
        <dbReference type="ARBA" id="ARBA00023136"/>
    </source>
</evidence>
<evidence type="ECO:0000256" key="5">
    <source>
        <dbReference type="ARBA" id="ARBA00022475"/>
    </source>
</evidence>